<reference evidence="5 6" key="1">
    <citation type="journal article" date="2023" name="Int. J. Syst. Evol. Microbiol.">
        <title>Ligilactobacillus ubinensis sp. nov., a novel species isolated from the wild ferment of a durian fruit (Durio zibethinus).</title>
        <authorList>
            <person name="Heng Y.C."/>
            <person name="Menon N."/>
            <person name="Chen B."/>
            <person name="Loo B.Z.L."/>
            <person name="Wong G.W.J."/>
            <person name="Lim A.C.H."/>
            <person name="Silvaraju S."/>
            <person name="Kittelmann S."/>
        </authorList>
    </citation>
    <scope>NUCLEOTIDE SEQUENCE [LARGE SCALE GENOMIC DNA]</scope>
    <source>
        <strain evidence="5 6">WILCCON 0076</strain>
    </source>
</reference>
<dbReference type="PANTHER" id="PTHR43217">
    <property type="entry name" value="SUCCINATE SEMIALDEHYDE DEHYDROGENASE [NAD(P)+] SAD"/>
    <property type="match status" value="1"/>
</dbReference>
<organism evidence="5 6">
    <name type="scientific">Ligilactobacillus ubinensis</name>
    <dbReference type="NCBI Taxonomy" id="2876789"/>
    <lineage>
        <taxon>Bacteria</taxon>
        <taxon>Bacillati</taxon>
        <taxon>Bacillota</taxon>
        <taxon>Bacilli</taxon>
        <taxon>Lactobacillales</taxon>
        <taxon>Lactobacillaceae</taxon>
        <taxon>Ligilactobacillus</taxon>
    </lineage>
</organism>
<dbReference type="InterPro" id="IPR047110">
    <property type="entry name" value="GABD/Sad-like"/>
</dbReference>
<dbReference type="FunFam" id="3.40.309.10:FF:000009">
    <property type="entry name" value="Aldehyde dehydrogenase A"/>
    <property type="match status" value="1"/>
</dbReference>
<evidence type="ECO:0000313" key="5">
    <source>
        <dbReference type="EMBL" id="MCP0886561.1"/>
    </source>
</evidence>
<sequence length="455" mass="49754">MSYTVTNPYNGEVVKQYPDAKEEEISQALDAAEGFYQLNKKIKPEVRAIQLKAFADVMEQNKEELARKAAINMGKLLREGRGEVDLCVKILRYYAQQGPNLLKPKPYIYEMHKEAFLHYDAIGTVLSVEPWNFPYSQVIRVLAPNYLIGNPVILKHAGIVAGCAELLEQLGDKAKLGTGAFKNLFITHKQVEEILADKRVQGVALTGSEKAGSIIAQQAGANLIKSTMELGGSDAFIVLDDADLDKTVSDAVGARLRNCGQVCTSAKRYIVEEKIAEEFTKKISKIFEELTIGDPLDEDTQLAPLSSASATTDLDNQVKRAVENGAKVVVAGGKVENAAGNFFKPVILTDIVPENPAYYEEFFGPVAQIHVVKDDEAAIKLANDSNFGLAGAVYSSNPRHALEVARQVETGQIFINQPSSAHPELPFGGIKNSGYGREMSDIGLYEFTNQKIIVL</sequence>
<proteinExistence type="inferred from homology"/>
<dbReference type="Gene3D" id="3.40.605.10">
    <property type="entry name" value="Aldehyde Dehydrogenase, Chain A, domain 1"/>
    <property type="match status" value="1"/>
</dbReference>
<evidence type="ECO:0000256" key="2">
    <source>
        <dbReference type="ARBA" id="ARBA00022857"/>
    </source>
</evidence>
<dbReference type="CDD" id="cd07100">
    <property type="entry name" value="ALDH_SSADH1_GabD1"/>
    <property type="match status" value="1"/>
</dbReference>
<keyword evidence="3" id="KW-0560">Oxidoreductase</keyword>
<dbReference type="InterPro" id="IPR016161">
    <property type="entry name" value="Ald_DH/histidinol_DH"/>
</dbReference>
<evidence type="ECO:0000256" key="1">
    <source>
        <dbReference type="ARBA" id="ARBA00009986"/>
    </source>
</evidence>
<accession>A0A9X2JLY1</accession>
<keyword evidence="2" id="KW-0521">NADP</keyword>
<dbReference type="PANTHER" id="PTHR43217:SF2">
    <property type="entry name" value="SUCCINATE-SEMIALDEHYDE DEHYDROGENASE [NADP(+)]"/>
    <property type="match status" value="1"/>
</dbReference>
<dbReference type="EMBL" id="JAIULA010000006">
    <property type="protein sequence ID" value="MCP0886561.1"/>
    <property type="molecule type" value="Genomic_DNA"/>
</dbReference>
<gene>
    <name evidence="5" type="ORF">LB941_04320</name>
</gene>
<name>A0A9X2JLY1_9LACO</name>
<dbReference type="GO" id="GO:0004030">
    <property type="term" value="F:aldehyde dehydrogenase [NAD(P)+] activity"/>
    <property type="evidence" value="ECO:0007669"/>
    <property type="project" value="InterPro"/>
</dbReference>
<dbReference type="Proteomes" id="UP001139006">
    <property type="component" value="Unassembled WGS sequence"/>
</dbReference>
<dbReference type="Pfam" id="PF00171">
    <property type="entry name" value="Aldedh"/>
    <property type="match status" value="1"/>
</dbReference>
<evidence type="ECO:0000256" key="3">
    <source>
        <dbReference type="ARBA" id="ARBA00023002"/>
    </source>
</evidence>
<dbReference type="Gene3D" id="3.40.309.10">
    <property type="entry name" value="Aldehyde Dehydrogenase, Chain A, domain 2"/>
    <property type="match status" value="1"/>
</dbReference>
<evidence type="ECO:0000259" key="4">
    <source>
        <dbReference type="Pfam" id="PF00171"/>
    </source>
</evidence>
<feature type="domain" description="Aldehyde dehydrogenase" evidence="4">
    <location>
        <begin position="3"/>
        <end position="452"/>
    </location>
</feature>
<dbReference type="InterPro" id="IPR016163">
    <property type="entry name" value="Ald_DH_C"/>
</dbReference>
<dbReference type="RefSeq" id="WP_253359782.1">
    <property type="nucleotide sequence ID" value="NZ_JAIULA010000006.1"/>
</dbReference>
<keyword evidence="6" id="KW-1185">Reference proteome</keyword>
<dbReference type="SUPFAM" id="SSF53720">
    <property type="entry name" value="ALDH-like"/>
    <property type="match status" value="1"/>
</dbReference>
<dbReference type="AlphaFoldDB" id="A0A9X2JLY1"/>
<dbReference type="GO" id="GO:0004777">
    <property type="term" value="F:succinate-semialdehyde dehydrogenase (NAD+) activity"/>
    <property type="evidence" value="ECO:0007669"/>
    <property type="project" value="TreeGrafter"/>
</dbReference>
<dbReference type="InterPro" id="IPR016162">
    <property type="entry name" value="Ald_DH_N"/>
</dbReference>
<comment type="similarity">
    <text evidence="1">Belongs to the aldehyde dehydrogenase family.</text>
</comment>
<comment type="caution">
    <text evidence="5">The sequence shown here is derived from an EMBL/GenBank/DDBJ whole genome shotgun (WGS) entry which is preliminary data.</text>
</comment>
<dbReference type="InterPro" id="IPR044148">
    <property type="entry name" value="ALDH_GabD1-like"/>
</dbReference>
<dbReference type="InterPro" id="IPR015590">
    <property type="entry name" value="Aldehyde_DH_dom"/>
</dbReference>
<evidence type="ECO:0000313" key="6">
    <source>
        <dbReference type="Proteomes" id="UP001139006"/>
    </source>
</evidence>
<protein>
    <submittedName>
        <fullName evidence="5">NAD-dependent succinate-semialdehyde dehydrogenase</fullName>
    </submittedName>
</protein>